<reference evidence="2 3" key="1">
    <citation type="submission" date="2014-03" db="EMBL/GenBank/DDBJ databases">
        <authorList>
            <person name="Sibley D."/>
            <person name="Venepally P."/>
            <person name="Karamycheva S."/>
            <person name="Hadjithomas M."/>
            <person name="Khan A."/>
            <person name="Brunk B."/>
            <person name="Roos D."/>
            <person name="Caler E."/>
            <person name="Lorenzi H."/>
        </authorList>
    </citation>
    <scope>NUCLEOTIDE SEQUENCE [LARGE SCALE GENOMIC DNA]</scope>
    <source>
        <strain evidence="3">p89</strain>
    </source>
</reference>
<protein>
    <submittedName>
        <fullName evidence="2">Putative translocation protein sec62</fullName>
    </submittedName>
</protein>
<dbReference type="AlphaFoldDB" id="A0A086JUB1"/>
<evidence type="ECO:0000256" key="1">
    <source>
        <dbReference type="SAM" id="MobiDB-lite"/>
    </source>
</evidence>
<feature type="non-terminal residue" evidence="2">
    <location>
        <position position="1"/>
    </location>
</feature>
<sequence>PGGYSKYASITDKQEGGQGTEEEGETNEENAEGKADEDEYSCLKQCGFASFEHLMQARCLVKCSCVGDLLESKCFAKCPEATQAALREAARDACEEEEKRKRRRH</sequence>
<organism evidence="2 3">
    <name type="scientific">Toxoplasma gondii p89</name>
    <dbReference type="NCBI Taxonomy" id="943119"/>
    <lineage>
        <taxon>Eukaryota</taxon>
        <taxon>Sar</taxon>
        <taxon>Alveolata</taxon>
        <taxon>Apicomplexa</taxon>
        <taxon>Conoidasida</taxon>
        <taxon>Coccidia</taxon>
        <taxon>Eucoccidiorida</taxon>
        <taxon>Eimeriorina</taxon>
        <taxon>Sarcocystidae</taxon>
        <taxon>Toxoplasma</taxon>
    </lineage>
</organism>
<dbReference type="EMBL" id="AEYI02001579">
    <property type="protein sequence ID" value="KFG35729.1"/>
    <property type="molecule type" value="Genomic_DNA"/>
</dbReference>
<feature type="compositionally biased region" description="Acidic residues" evidence="1">
    <location>
        <begin position="20"/>
        <end position="37"/>
    </location>
</feature>
<accession>A0A086JUB1</accession>
<proteinExistence type="predicted"/>
<comment type="caution">
    <text evidence="2">The sequence shown here is derived from an EMBL/GenBank/DDBJ whole genome shotgun (WGS) entry which is preliminary data.</text>
</comment>
<evidence type="ECO:0000313" key="2">
    <source>
        <dbReference type="EMBL" id="KFG35729.1"/>
    </source>
</evidence>
<name>A0A086JUB1_TOXGO</name>
<evidence type="ECO:0000313" key="3">
    <source>
        <dbReference type="Proteomes" id="UP000028828"/>
    </source>
</evidence>
<dbReference type="VEuPathDB" id="ToxoDB:TGP89_293570C"/>
<feature type="region of interest" description="Disordered" evidence="1">
    <location>
        <begin position="1"/>
        <end position="37"/>
    </location>
</feature>
<dbReference type="Proteomes" id="UP000028828">
    <property type="component" value="Unassembled WGS sequence"/>
</dbReference>
<gene>
    <name evidence="2" type="ORF">TGP89_293570C</name>
</gene>